<dbReference type="EMBL" id="BNCQ01000002">
    <property type="protein sequence ID" value="GIL95251.1"/>
    <property type="molecule type" value="Genomic_DNA"/>
</dbReference>
<evidence type="ECO:0000313" key="5">
    <source>
        <dbReference type="Proteomes" id="UP000747110"/>
    </source>
</evidence>
<dbReference type="SMART" id="SM00717">
    <property type="entry name" value="SANT"/>
    <property type="match status" value="1"/>
</dbReference>
<dbReference type="AlphaFoldDB" id="A0A8J4CH99"/>
<protein>
    <submittedName>
        <fullName evidence="3">Uncharacterized protein</fullName>
    </submittedName>
</protein>
<dbReference type="PANTHER" id="PTHR45614">
    <property type="entry name" value="MYB PROTEIN-RELATED"/>
    <property type="match status" value="1"/>
</dbReference>
<dbReference type="PROSITE" id="PS51294">
    <property type="entry name" value="HTH_MYB"/>
    <property type="match status" value="1"/>
</dbReference>
<reference evidence="3" key="1">
    <citation type="journal article" date="2021" name="Proc. Natl. Acad. Sci. U.S.A.">
        <title>Three genomes in the algal genus Volvox reveal the fate of a haploid sex-determining region after a transition to homothallism.</title>
        <authorList>
            <person name="Yamamoto K."/>
            <person name="Hamaji T."/>
            <person name="Kawai-Toyooka H."/>
            <person name="Matsuzaki R."/>
            <person name="Takahashi F."/>
            <person name="Nishimura Y."/>
            <person name="Kawachi M."/>
            <person name="Noguchi H."/>
            <person name="Minakuchi Y."/>
            <person name="Umen J.G."/>
            <person name="Toyoda A."/>
            <person name="Nozaki H."/>
        </authorList>
    </citation>
    <scope>NUCLEOTIDE SEQUENCE</scope>
    <source>
        <strain evidence="4">NIES-3785</strain>
        <strain evidence="3">NIES-3786</strain>
    </source>
</reference>
<comment type="caution">
    <text evidence="3">The sequence shown here is derived from an EMBL/GenBank/DDBJ whole genome shotgun (WGS) entry which is preliminary data.</text>
</comment>
<gene>
    <name evidence="3" type="ORF">Vretifemale_10713</name>
    <name evidence="4" type="ORF">Vretimale_1333</name>
</gene>
<dbReference type="SUPFAM" id="SSF46689">
    <property type="entry name" value="Homeodomain-like"/>
    <property type="match status" value="1"/>
</dbReference>
<dbReference type="OrthoDB" id="545648at2759"/>
<dbReference type="GO" id="GO:0005634">
    <property type="term" value="C:nucleus"/>
    <property type="evidence" value="ECO:0007669"/>
    <property type="project" value="TreeGrafter"/>
</dbReference>
<dbReference type="GO" id="GO:0000978">
    <property type="term" value="F:RNA polymerase II cis-regulatory region sequence-specific DNA binding"/>
    <property type="evidence" value="ECO:0007669"/>
    <property type="project" value="TreeGrafter"/>
</dbReference>
<feature type="domain" description="HTH myb-type" evidence="2">
    <location>
        <begin position="54"/>
        <end position="108"/>
    </location>
</feature>
<dbReference type="InterPro" id="IPR001005">
    <property type="entry name" value="SANT/Myb"/>
</dbReference>
<evidence type="ECO:0000313" key="4">
    <source>
        <dbReference type="EMBL" id="GIL95251.1"/>
    </source>
</evidence>
<accession>A0A8J4CH99</accession>
<dbReference type="InterPro" id="IPR050560">
    <property type="entry name" value="MYB_TF"/>
</dbReference>
<dbReference type="Pfam" id="PF00249">
    <property type="entry name" value="Myb_DNA-binding"/>
    <property type="match status" value="1"/>
</dbReference>
<proteinExistence type="predicted"/>
<name>A0A8J4CH99_9CHLO</name>
<dbReference type="CDD" id="cd00167">
    <property type="entry name" value="SANT"/>
    <property type="match status" value="1"/>
</dbReference>
<sequence>MDVAAVPETCEASGTDSVCMSDGMTTRASLELGPQNPRVRLKRTASSEALDARQPSRSKPPWSLLEETTLAMRHAQLGNRWAAIAKYLPGRTENDVKNMWHSTLRAKSCRRSSLLYTYTRAVRGCCDDPQARKTAYDRAQQLCVSAAAMPVSPQALVDATAVPSASTQPQRCGGVQGSIAATAAASPLDHDHVLACGGLPSPWNTGTPVEMLDPLTSVPPAINTEQLEYSNSGIGVWTRDYSAASIARVTGEFIAGGGAAAGAAPGAGAVTSISGGPSLLTHLGTTGSGNNGLLIGSVGEGGSGASQSQPQPQLSMRTISVQPGRPLSFGDHMVALSGGGSHSAGFSTAAGDLTCGHSTLSSNSSTCVARLAQLVLSAETSQQQQAQLPQFQSLQSQQQQQ</sequence>
<dbReference type="Proteomes" id="UP000722791">
    <property type="component" value="Unassembled WGS sequence"/>
</dbReference>
<dbReference type="InterPro" id="IPR009057">
    <property type="entry name" value="Homeodomain-like_sf"/>
</dbReference>
<dbReference type="GO" id="GO:0000981">
    <property type="term" value="F:DNA-binding transcription factor activity, RNA polymerase II-specific"/>
    <property type="evidence" value="ECO:0007669"/>
    <property type="project" value="TreeGrafter"/>
</dbReference>
<evidence type="ECO:0000259" key="1">
    <source>
        <dbReference type="PROSITE" id="PS50090"/>
    </source>
</evidence>
<dbReference type="PANTHER" id="PTHR45614:SF150">
    <property type="entry name" value="MYB-LIKE DNA-BINDING DOMAIN CONTAINING PROTEIN, EXPRESSED"/>
    <property type="match status" value="1"/>
</dbReference>
<keyword evidence="5" id="KW-1185">Reference proteome</keyword>
<dbReference type="Gene3D" id="1.10.10.60">
    <property type="entry name" value="Homeodomain-like"/>
    <property type="match status" value="1"/>
</dbReference>
<evidence type="ECO:0000259" key="2">
    <source>
        <dbReference type="PROSITE" id="PS51294"/>
    </source>
</evidence>
<dbReference type="EMBL" id="BNCP01000022">
    <property type="protein sequence ID" value="GIL81688.1"/>
    <property type="molecule type" value="Genomic_DNA"/>
</dbReference>
<dbReference type="Proteomes" id="UP000747110">
    <property type="component" value="Unassembled WGS sequence"/>
</dbReference>
<feature type="non-terminal residue" evidence="3">
    <location>
        <position position="1"/>
    </location>
</feature>
<organism evidence="3 5">
    <name type="scientific">Volvox reticuliferus</name>
    <dbReference type="NCBI Taxonomy" id="1737510"/>
    <lineage>
        <taxon>Eukaryota</taxon>
        <taxon>Viridiplantae</taxon>
        <taxon>Chlorophyta</taxon>
        <taxon>core chlorophytes</taxon>
        <taxon>Chlorophyceae</taxon>
        <taxon>CS clade</taxon>
        <taxon>Chlamydomonadales</taxon>
        <taxon>Volvocaceae</taxon>
        <taxon>Volvox</taxon>
    </lineage>
</organism>
<dbReference type="PROSITE" id="PS50090">
    <property type="entry name" value="MYB_LIKE"/>
    <property type="match status" value="1"/>
</dbReference>
<evidence type="ECO:0000313" key="3">
    <source>
        <dbReference type="EMBL" id="GIL81688.1"/>
    </source>
</evidence>
<feature type="domain" description="Myb-like" evidence="1">
    <location>
        <begin position="54"/>
        <end position="104"/>
    </location>
</feature>
<dbReference type="InterPro" id="IPR017930">
    <property type="entry name" value="Myb_dom"/>
</dbReference>